<accession>A0A6A5WMN1</accession>
<gene>
    <name evidence="1" type="ORF">P154DRAFT_532359</name>
</gene>
<evidence type="ECO:0000313" key="1">
    <source>
        <dbReference type="EMBL" id="KAF2003240.1"/>
    </source>
</evidence>
<proteinExistence type="predicted"/>
<dbReference type="AlphaFoldDB" id="A0A6A5WMN1"/>
<dbReference type="Proteomes" id="UP000799779">
    <property type="component" value="Unassembled WGS sequence"/>
</dbReference>
<sequence length="118" mass="13510">MPLSNEDAAYILQMKELIISQLKALHGPNRRTRTTNNETLIDVVIYRGREECHAKAILYTRANLSAWETLATAIVHGGPRDAMDKLWEMLMDSLSMHIRMTEDGEVYEGTPFFRPGQF</sequence>
<dbReference type="EMBL" id="ML977573">
    <property type="protein sequence ID" value="KAF2003240.1"/>
    <property type="molecule type" value="Genomic_DNA"/>
</dbReference>
<name>A0A6A5WMN1_9PLEO</name>
<keyword evidence="2" id="KW-1185">Reference proteome</keyword>
<organism evidence="1 2">
    <name type="scientific">Amniculicola lignicola CBS 123094</name>
    <dbReference type="NCBI Taxonomy" id="1392246"/>
    <lineage>
        <taxon>Eukaryota</taxon>
        <taxon>Fungi</taxon>
        <taxon>Dikarya</taxon>
        <taxon>Ascomycota</taxon>
        <taxon>Pezizomycotina</taxon>
        <taxon>Dothideomycetes</taxon>
        <taxon>Pleosporomycetidae</taxon>
        <taxon>Pleosporales</taxon>
        <taxon>Amniculicolaceae</taxon>
        <taxon>Amniculicola</taxon>
    </lineage>
</organism>
<protein>
    <submittedName>
        <fullName evidence="1">Uncharacterized protein</fullName>
    </submittedName>
</protein>
<reference evidence="1" key="1">
    <citation type="journal article" date="2020" name="Stud. Mycol.">
        <title>101 Dothideomycetes genomes: a test case for predicting lifestyles and emergence of pathogens.</title>
        <authorList>
            <person name="Haridas S."/>
            <person name="Albert R."/>
            <person name="Binder M."/>
            <person name="Bloem J."/>
            <person name="Labutti K."/>
            <person name="Salamov A."/>
            <person name="Andreopoulos B."/>
            <person name="Baker S."/>
            <person name="Barry K."/>
            <person name="Bills G."/>
            <person name="Bluhm B."/>
            <person name="Cannon C."/>
            <person name="Castanera R."/>
            <person name="Culley D."/>
            <person name="Daum C."/>
            <person name="Ezra D."/>
            <person name="Gonzalez J."/>
            <person name="Henrissat B."/>
            <person name="Kuo A."/>
            <person name="Liang C."/>
            <person name="Lipzen A."/>
            <person name="Lutzoni F."/>
            <person name="Magnuson J."/>
            <person name="Mondo S."/>
            <person name="Nolan M."/>
            <person name="Ohm R."/>
            <person name="Pangilinan J."/>
            <person name="Park H.-J."/>
            <person name="Ramirez L."/>
            <person name="Alfaro M."/>
            <person name="Sun H."/>
            <person name="Tritt A."/>
            <person name="Yoshinaga Y."/>
            <person name="Zwiers L.-H."/>
            <person name="Turgeon B."/>
            <person name="Goodwin S."/>
            <person name="Spatafora J."/>
            <person name="Crous P."/>
            <person name="Grigoriev I."/>
        </authorList>
    </citation>
    <scope>NUCLEOTIDE SEQUENCE</scope>
    <source>
        <strain evidence="1">CBS 123094</strain>
    </source>
</reference>
<evidence type="ECO:0000313" key="2">
    <source>
        <dbReference type="Proteomes" id="UP000799779"/>
    </source>
</evidence>